<evidence type="ECO:0000313" key="4">
    <source>
        <dbReference type="Proteomes" id="UP000663832"/>
    </source>
</evidence>
<proteinExistence type="predicted"/>
<dbReference type="EMBL" id="CAJNOI010001324">
    <property type="protein sequence ID" value="CAF1404287.1"/>
    <property type="molecule type" value="Genomic_DNA"/>
</dbReference>
<dbReference type="OrthoDB" id="9980402at2759"/>
<dbReference type="Proteomes" id="UP000663877">
    <property type="component" value="Unassembled WGS sequence"/>
</dbReference>
<dbReference type="InterPro" id="IPR001810">
    <property type="entry name" value="F-box_dom"/>
</dbReference>
<evidence type="ECO:0000313" key="5">
    <source>
        <dbReference type="Proteomes" id="UP000663877"/>
    </source>
</evidence>
<organism evidence="2 5">
    <name type="scientific">Adineta steineri</name>
    <dbReference type="NCBI Taxonomy" id="433720"/>
    <lineage>
        <taxon>Eukaryota</taxon>
        <taxon>Metazoa</taxon>
        <taxon>Spiralia</taxon>
        <taxon>Gnathifera</taxon>
        <taxon>Rotifera</taxon>
        <taxon>Eurotatoria</taxon>
        <taxon>Bdelloidea</taxon>
        <taxon>Adinetida</taxon>
        <taxon>Adinetidae</taxon>
        <taxon>Adineta</taxon>
    </lineage>
</organism>
<dbReference type="AlphaFoldDB" id="A0A815L832"/>
<keyword evidence="4" id="KW-1185">Reference proteome</keyword>
<dbReference type="PROSITE" id="PS50181">
    <property type="entry name" value="FBOX"/>
    <property type="match status" value="1"/>
</dbReference>
<evidence type="ECO:0000313" key="3">
    <source>
        <dbReference type="EMBL" id="CAF1615330.1"/>
    </source>
</evidence>
<feature type="domain" description="F-box" evidence="1">
    <location>
        <begin position="5"/>
        <end position="54"/>
    </location>
</feature>
<name>A0A815L832_9BILA</name>
<dbReference type="SUPFAM" id="SSF52047">
    <property type="entry name" value="RNI-like"/>
    <property type="match status" value="1"/>
</dbReference>
<evidence type="ECO:0000259" key="1">
    <source>
        <dbReference type="PROSITE" id="PS50181"/>
    </source>
</evidence>
<accession>A0A815L832</accession>
<dbReference type="Proteomes" id="UP000663832">
    <property type="component" value="Unassembled WGS sequence"/>
</dbReference>
<comment type="caution">
    <text evidence="2">The sequence shown here is derived from an EMBL/GenBank/DDBJ whole genome shotgun (WGS) entry which is preliminary data.</text>
</comment>
<dbReference type="EMBL" id="CAJNOM010001650">
    <property type="protein sequence ID" value="CAF1615330.1"/>
    <property type="molecule type" value="Genomic_DNA"/>
</dbReference>
<sequence length="318" mass="38570">MTNTVFLLENLPNELIIELLKYFKAQELFQSFYNLNIRFNSLIQSLTHLIYSTKQNDNHILSYPYIRTLIIDTKIQDQLRYFTNIRRLILDYATDDFILQFNGNILPNLEYLSIYHKIHPFYMPDLRMKIFSNTFPNLKYCYISRMRPPCTIQDWTQSFSLRFLKLNDINSFIYISILQACPNLYFLKFKLPIKSKIQSNIIKHMNLKRLIINMNYDDWPWDDTILEDYLLCVPNLEHFRISRSITIDENTIHYLQCYDWLLGIISSHLFSLYQFKFDLCVNRFNQLNELDFQDICYRLKTKFNTVYHGRYESRLVVF</sequence>
<protein>
    <recommendedName>
        <fullName evidence="1">F-box domain-containing protein</fullName>
    </recommendedName>
</protein>
<dbReference type="Gene3D" id="3.80.10.10">
    <property type="entry name" value="Ribonuclease Inhibitor"/>
    <property type="match status" value="1"/>
</dbReference>
<gene>
    <name evidence="2" type="ORF">BJG266_LOCUS37838</name>
    <name evidence="3" type="ORF">QVE165_LOCUS54723</name>
</gene>
<reference evidence="2" key="1">
    <citation type="submission" date="2021-02" db="EMBL/GenBank/DDBJ databases">
        <authorList>
            <person name="Nowell W R."/>
        </authorList>
    </citation>
    <scope>NUCLEOTIDE SEQUENCE</scope>
</reference>
<evidence type="ECO:0000313" key="2">
    <source>
        <dbReference type="EMBL" id="CAF1404287.1"/>
    </source>
</evidence>
<dbReference type="InterPro" id="IPR032675">
    <property type="entry name" value="LRR_dom_sf"/>
</dbReference>